<evidence type="ECO:0000256" key="3">
    <source>
        <dbReference type="ARBA" id="ARBA00022741"/>
    </source>
</evidence>
<dbReference type="Gene3D" id="3.40.50.720">
    <property type="entry name" value="NAD(P)-binding Rossmann-like Domain"/>
    <property type="match status" value="1"/>
</dbReference>
<dbReference type="SUPFAM" id="SSF53244">
    <property type="entry name" value="MurD-like peptide ligases, peptide-binding domain"/>
    <property type="match status" value="1"/>
</dbReference>
<dbReference type="SUPFAM" id="SSF51984">
    <property type="entry name" value="MurCD N-terminal domain"/>
    <property type="match status" value="1"/>
</dbReference>
<keyword evidence="5" id="KW-0133">Cell shape</keyword>
<dbReference type="RefSeq" id="WP_138930618.1">
    <property type="nucleotide sequence ID" value="NZ_SWMU01000001.1"/>
</dbReference>
<dbReference type="GO" id="GO:0016881">
    <property type="term" value="F:acid-amino acid ligase activity"/>
    <property type="evidence" value="ECO:0007669"/>
    <property type="project" value="InterPro"/>
</dbReference>
<evidence type="ECO:0000256" key="4">
    <source>
        <dbReference type="ARBA" id="ARBA00022840"/>
    </source>
</evidence>
<name>A0A4U5TTU4_9FLAO</name>
<evidence type="ECO:0000313" key="13">
    <source>
        <dbReference type="Proteomes" id="UP000306552"/>
    </source>
</evidence>
<proteinExistence type="predicted"/>
<dbReference type="InterPro" id="IPR000713">
    <property type="entry name" value="Mur_ligase_N"/>
</dbReference>
<dbReference type="InterPro" id="IPR036565">
    <property type="entry name" value="Mur-like_cat_sf"/>
</dbReference>
<keyword evidence="13" id="KW-1185">Reference proteome</keyword>
<keyword evidence="2" id="KW-0132">Cell division</keyword>
<dbReference type="Pfam" id="PF02875">
    <property type="entry name" value="Mur_ligase_C"/>
    <property type="match status" value="1"/>
</dbReference>
<keyword evidence="7" id="KW-0131">Cell cycle</keyword>
<dbReference type="GO" id="GO:0051301">
    <property type="term" value="P:cell division"/>
    <property type="evidence" value="ECO:0007669"/>
    <property type="project" value="UniProtKB-KW"/>
</dbReference>
<dbReference type="Pfam" id="PF01225">
    <property type="entry name" value="Mur_ligase"/>
    <property type="match status" value="1"/>
</dbReference>
<dbReference type="InterPro" id="IPR013221">
    <property type="entry name" value="Mur_ligase_cen"/>
</dbReference>
<evidence type="ECO:0000256" key="8">
    <source>
        <dbReference type="ARBA" id="ARBA00023316"/>
    </source>
</evidence>
<dbReference type="GO" id="GO:0071555">
    <property type="term" value="P:cell wall organization"/>
    <property type="evidence" value="ECO:0007669"/>
    <property type="project" value="UniProtKB-KW"/>
</dbReference>
<feature type="domain" description="Mur ligase N-terminal catalytic" evidence="9">
    <location>
        <begin position="2"/>
        <end position="103"/>
    </location>
</feature>
<evidence type="ECO:0000256" key="2">
    <source>
        <dbReference type="ARBA" id="ARBA00022618"/>
    </source>
</evidence>
<dbReference type="Gene3D" id="3.40.1190.10">
    <property type="entry name" value="Mur-like, catalytic domain"/>
    <property type="match status" value="1"/>
</dbReference>
<keyword evidence="8" id="KW-0961">Cell wall biogenesis/degradation</keyword>
<dbReference type="Proteomes" id="UP000306552">
    <property type="component" value="Unassembled WGS sequence"/>
</dbReference>
<protein>
    <submittedName>
        <fullName evidence="12">Peptidoglycan synthetase</fullName>
    </submittedName>
</protein>
<keyword evidence="4" id="KW-0067">ATP-binding</keyword>
<evidence type="ECO:0000313" key="12">
    <source>
        <dbReference type="EMBL" id="TKS56914.1"/>
    </source>
</evidence>
<organism evidence="12 13">
    <name type="scientific">Mesohalobacter halotolerans</name>
    <dbReference type="NCBI Taxonomy" id="1883405"/>
    <lineage>
        <taxon>Bacteria</taxon>
        <taxon>Pseudomonadati</taxon>
        <taxon>Bacteroidota</taxon>
        <taxon>Flavobacteriia</taxon>
        <taxon>Flavobacteriales</taxon>
        <taxon>Flavobacteriaceae</taxon>
        <taxon>Mesohalobacter</taxon>
    </lineage>
</organism>
<evidence type="ECO:0000256" key="7">
    <source>
        <dbReference type="ARBA" id="ARBA00023306"/>
    </source>
</evidence>
<dbReference type="InterPro" id="IPR036615">
    <property type="entry name" value="Mur_ligase_C_dom_sf"/>
</dbReference>
<feature type="domain" description="Mur ligase C-terminal" evidence="10">
    <location>
        <begin position="307"/>
        <end position="436"/>
    </location>
</feature>
<feature type="domain" description="Mur ligase central" evidence="11">
    <location>
        <begin position="108"/>
        <end position="280"/>
    </location>
</feature>
<evidence type="ECO:0000259" key="9">
    <source>
        <dbReference type="Pfam" id="PF01225"/>
    </source>
</evidence>
<dbReference type="PANTHER" id="PTHR43445:SF5">
    <property type="entry name" value="UDP-N-ACETYLMURAMATE--L-ALANYL-GAMMA-D-GLUTAMYL-MESO-2,6-DIAMINOHEPTANDIOATE LIGASE"/>
    <property type="match status" value="1"/>
</dbReference>
<dbReference type="InterPro" id="IPR004101">
    <property type="entry name" value="Mur_ligase_C"/>
</dbReference>
<dbReference type="SUPFAM" id="SSF53623">
    <property type="entry name" value="MurD-like peptide ligases, catalytic domain"/>
    <property type="match status" value="1"/>
</dbReference>
<dbReference type="GO" id="GO:0009252">
    <property type="term" value="P:peptidoglycan biosynthetic process"/>
    <property type="evidence" value="ECO:0007669"/>
    <property type="project" value="UniProtKB-KW"/>
</dbReference>
<comment type="caution">
    <text evidence="12">The sequence shown here is derived from an EMBL/GenBank/DDBJ whole genome shotgun (WGS) entry which is preliminary data.</text>
</comment>
<dbReference type="EMBL" id="SWMU01000001">
    <property type="protein sequence ID" value="TKS56914.1"/>
    <property type="molecule type" value="Genomic_DNA"/>
</dbReference>
<keyword evidence="6" id="KW-0573">Peptidoglycan synthesis</keyword>
<accession>A0A4U5TTU4</accession>
<evidence type="ECO:0000256" key="5">
    <source>
        <dbReference type="ARBA" id="ARBA00022960"/>
    </source>
</evidence>
<dbReference type="OrthoDB" id="9804126at2"/>
<evidence type="ECO:0000259" key="11">
    <source>
        <dbReference type="Pfam" id="PF08245"/>
    </source>
</evidence>
<dbReference type="Gene3D" id="3.90.190.20">
    <property type="entry name" value="Mur ligase, C-terminal domain"/>
    <property type="match status" value="1"/>
</dbReference>
<evidence type="ECO:0000256" key="1">
    <source>
        <dbReference type="ARBA" id="ARBA00022598"/>
    </source>
</evidence>
<keyword evidence="3" id="KW-0547">Nucleotide-binding</keyword>
<evidence type="ECO:0000259" key="10">
    <source>
        <dbReference type="Pfam" id="PF02875"/>
    </source>
</evidence>
<dbReference type="InterPro" id="IPR050061">
    <property type="entry name" value="MurCDEF_pg_biosynth"/>
</dbReference>
<dbReference type="GO" id="GO:0008360">
    <property type="term" value="P:regulation of cell shape"/>
    <property type="evidence" value="ECO:0007669"/>
    <property type="project" value="UniProtKB-KW"/>
</dbReference>
<reference evidence="12 13" key="1">
    <citation type="submission" date="2019-04" db="EMBL/GenBank/DDBJ databases">
        <title>Psychroflexus halotolerans sp. nov., isolated from a marine solar saltern.</title>
        <authorList>
            <person name="Feng X."/>
        </authorList>
    </citation>
    <scope>NUCLEOTIDE SEQUENCE [LARGE SCALE GENOMIC DNA]</scope>
    <source>
        <strain evidence="12 13">WDS2C27</strain>
    </source>
</reference>
<evidence type="ECO:0000256" key="6">
    <source>
        <dbReference type="ARBA" id="ARBA00022984"/>
    </source>
</evidence>
<dbReference type="Pfam" id="PF08245">
    <property type="entry name" value="Mur_ligase_M"/>
    <property type="match status" value="1"/>
</dbReference>
<dbReference type="AlphaFoldDB" id="A0A4U5TTU4"/>
<gene>
    <name evidence="12" type="ORF">FCN74_00360</name>
</gene>
<dbReference type="GO" id="GO:0005524">
    <property type="term" value="F:ATP binding"/>
    <property type="evidence" value="ECO:0007669"/>
    <property type="project" value="UniProtKB-KW"/>
</dbReference>
<keyword evidence="1" id="KW-0436">Ligase</keyword>
<dbReference type="PANTHER" id="PTHR43445">
    <property type="entry name" value="UDP-N-ACETYLMURAMATE--L-ALANINE LIGASE-RELATED"/>
    <property type="match status" value="1"/>
</dbReference>
<sequence length="450" mass="51322">MHIHFIAIGGSAMHNLAIALKLKGETITGSDDDIFEPSYSRLNQQDILPDKMGWYPDQITTDIDLIILGMHAKSDNPELLKAQELGLKIYSYPEYLYEHSKKKTRVVIAGSHGKTTITSMILHVLNYHEKPTDFMVGAQLEGFDNMVHLTEENDFILLEGDEYLSSAIDPKPKFLWYRPNIALISGIAWDHVNVFPDFDVYKKQFEDFVESMTNGSTLVYNEGDELLKDIALNTTKPTRKHAYHIPEHQIEDGVTYLETNEGPMPIEVFGEHNLQNIAGAKWICQHMGVDEDDFYEAIASFKGASKRLEEIINTPRCQVFKDYAHSPSKVDATTKAVKQQFPDKTLLVCFELHTYSSLTASFLKEYHQTLDKADEVVIFYSKKAIEIKQMPELSKDQIQEAFSREDLSIYTNAEDFKAFLKAKHFDNHVLLLMSSGNYGGLDFDELKAWV</sequence>